<evidence type="ECO:0000256" key="2">
    <source>
        <dbReference type="SAM" id="Phobius"/>
    </source>
</evidence>
<accession>A0A9Q8UQU8</accession>
<keyword evidence="2" id="KW-0812">Transmembrane</keyword>
<reference evidence="5" key="1">
    <citation type="submission" date="2021-12" db="EMBL/GenBank/DDBJ databases">
        <authorList>
            <person name="Zaccaron A."/>
            <person name="Stergiopoulos I."/>
        </authorList>
    </citation>
    <scope>NUCLEOTIDE SEQUENCE</scope>
    <source>
        <strain evidence="5">Race5_Kim</strain>
    </source>
</reference>
<dbReference type="SUPFAM" id="SSF53756">
    <property type="entry name" value="UDP-Glycosyltransferase/glycogen phosphorylase"/>
    <property type="match status" value="1"/>
</dbReference>
<dbReference type="AlphaFoldDB" id="A0A9Q8UQU8"/>
<feature type="domain" description="Glycosyl transferase family 1" evidence="3">
    <location>
        <begin position="300"/>
        <end position="466"/>
    </location>
</feature>
<dbReference type="EMBL" id="CP090168">
    <property type="protein sequence ID" value="UJO19088.1"/>
    <property type="molecule type" value="Genomic_DNA"/>
</dbReference>
<organism evidence="5 6">
    <name type="scientific">Passalora fulva</name>
    <name type="common">Tomato leaf mold</name>
    <name type="synonym">Cladosporium fulvum</name>
    <dbReference type="NCBI Taxonomy" id="5499"/>
    <lineage>
        <taxon>Eukaryota</taxon>
        <taxon>Fungi</taxon>
        <taxon>Dikarya</taxon>
        <taxon>Ascomycota</taxon>
        <taxon>Pezizomycotina</taxon>
        <taxon>Dothideomycetes</taxon>
        <taxon>Dothideomycetidae</taxon>
        <taxon>Mycosphaerellales</taxon>
        <taxon>Mycosphaerellaceae</taxon>
        <taxon>Fulvia</taxon>
    </lineage>
</organism>
<dbReference type="InterPro" id="IPR001296">
    <property type="entry name" value="Glyco_trans_1"/>
</dbReference>
<dbReference type="InterPro" id="IPR028098">
    <property type="entry name" value="Glyco_trans_4-like_N"/>
</dbReference>
<dbReference type="PANTHER" id="PTHR45947">
    <property type="entry name" value="SULFOQUINOVOSYL TRANSFERASE SQD2"/>
    <property type="match status" value="1"/>
</dbReference>
<keyword evidence="2" id="KW-1133">Transmembrane helix</keyword>
<dbReference type="InterPro" id="IPR050194">
    <property type="entry name" value="Glycosyltransferase_grp1"/>
</dbReference>
<feature type="transmembrane region" description="Helical" evidence="2">
    <location>
        <begin position="514"/>
        <end position="539"/>
    </location>
</feature>
<proteinExistence type="predicted"/>
<dbReference type="Pfam" id="PF00534">
    <property type="entry name" value="Glycos_transf_1"/>
    <property type="match status" value="1"/>
</dbReference>
<feature type="domain" description="Glycosyltransferase subfamily 4-like N-terminal" evidence="4">
    <location>
        <begin position="123"/>
        <end position="290"/>
    </location>
</feature>
<sequence>MAAMQRVDSGHESPKSEFPAELIGRKVLLATESLGPVNGVSRTTQSLVDYLRDHGVHVATCAPYYKGQHINQDSKPDRQPIVNKEWVRSMEAKSAALGARAIGGAWNWHNDRLDQDKETEPLLQQQHRPKLFNRTRSEDAKRKIEQSRLSRINPEYRLQGQALPYNPDLTVAFPFRLGKVYDRTFKPDVIYLASPASVGFQFLVQLRQLDQPPPTLLNFQTDLAAYASILFAQPLDRYGVWLLKIVQGFLFQAAAVHTIFYPSAYVRKYMEDCGAPSEKMIQLGRGVDTELFNPIRREEAYRQEIATDGEIIFCCISRIAPEKGFEFLAQAAEKLKVSGLKFKLLIVGGNKNPAVEKEVRDYFKNVKDQTVFTGMLRGTALARAYAAADVFLHCSITETFGLVVLESMASGVPVIARAEGGPAETVKHGISGYLTEPDDMDLFVEYAKHLATDHELRGEMVCNAREQALNTTWDKINNQVAIQLATALREQPPLSAEQKAKDGYYRTWKNMFGVYLAVGVVWFFWLIAVIPLMLCGWVHGLFK</sequence>
<keyword evidence="6" id="KW-1185">Reference proteome</keyword>
<reference evidence="5" key="2">
    <citation type="journal article" date="2022" name="Microb. Genom.">
        <title>A chromosome-scale genome assembly of the tomato pathogen Cladosporium fulvum reveals a compartmentalized genome architecture and the presence of a dispensable chromosome.</title>
        <authorList>
            <person name="Zaccaron A.Z."/>
            <person name="Chen L.H."/>
            <person name="Samaras A."/>
            <person name="Stergiopoulos I."/>
        </authorList>
    </citation>
    <scope>NUCLEOTIDE SEQUENCE</scope>
    <source>
        <strain evidence="5">Race5_Kim</strain>
    </source>
</reference>
<keyword evidence="1" id="KW-0328">Glycosyltransferase</keyword>
<gene>
    <name evidence="5" type="ORF">CLAFUR5_07568</name>
</gene>
<evidence type="ECO:0000313" key="5">
    <source>
        <dbReference type="EMBL" id="UJO19088.1"/>
    </source>
</evidence>
<dbReference type="GeneID" id="71987446"/>
<dbReference type="Proteomes" id="UP000756132">
    <property type="component" value="Chromosome 6"/>
</dbReference>
<evidence type="ECO:0000256" key="1">
    <source>
        <dbReference type="ARBA" id="ARBA00022676"/>
    </source>
</evidence>
<feature type="transmembrane region" description="Helical" evidence="2">
    <location>
        <begin position="238"/>
        <end position="260"/>
    </location>
</feature>
<keyword evidence="1" id="KW-0808">Transferase</keyword>
<dbReference type="PANTHER" id="PTHR45947:SF3">
    <property type="entry name" value="SULFOQUINOVOSYL TRANSFERASE SQD2"/>
    <property type="match status" value="1"/>
</dbReference>
<dbReference type="OrthoDB" id="512920at2759"/>
<dbReference type="Pfam" id="PF13439">
    <property type="entry name" value="Glyco_transf_4"/>
    <property type="match status" value="1"/>
</dbReference>
<evidence type="ECO:0000259" key="4">
    <source>
        <dbReference type="Pfam" id="PF13439"/>
    </source>
</evidence>
<dbReference type="GO" id="GO:0016757">
    <property type="term" value="F:glycosyltransferase activity"/>
    <property type="evidence" value="ECO:0007669"/>
    <property type="project" value="UniProtKB-KW"/>
</dbReference>
<name>A0A9Q8UQU8_PASFU</name>
<dbReference type="RefSeq" id="XP_047763454.1">
    <property type="nucleotide sequence ID" value="XM_047906716.1"/>
</dbReference>
<evidence type="ECO:0000259" key="3">
    <source>
        <dbReference type="Pfam" id="PF00534"/>
    </source>
</evidence>
<dbReference type="KEGG" id="ffu:CLAFUR5_07568"/>
<keyword evidence="2" id="KW-0472">Membrane</keyword>
<dbReference type="Gene3D" id="3.40.50.2000">
    <property type="entry name" value="Glycogen Phosphorylase B"/>
    <property type="match status" value="2"/>
</dbReference>
<dbReference type="OMA" id="HTNFPQY"/>
<evidence type="ECO:0000313" key="6">
    <source>
        <dbReference type="Proteomes" id="UP000756132"/>
    </source>
</evidence>
<protein>
    <submittedName>
        <fullName evidence="5">GDP-mannose-dependent alpha-mannosyltransferase</fullName>
    </submittedName>
</protein>